<dbReference type="AlphaFoldDB" id="A0A9P6TEC9"/>
<sequence>MHSNTIYYVCFVLCVTLCLSFFFVLFVFLIRKKATQKRDKKTNTLSGDMIKKI</sequence>
<feature type="transmembrane region" description="Helical" evidence="1">
    <location>
        <begin position="6"/>
        <end position="30"/>
    </location>
</feature>
<keyword evidence="1" id="KW-1133">Transmembrane helix</keyword>
<keyword evidence="1" id="KW-0812">Transmembrane</keyword>
<organism evidence="2 3">
    <name type="scientific">Cronartium quercuum f. sp. fusiforme G11</name>
    <dbReference type="NCBI Taxonomy" id="708437"/>
    <lineage>
        <taxon>Eukaryota</taxon>
        <taxon>Fungi</taxon>
        <taxon>Dikarya</taxon>
        <taxon>Basidiomycota</taxon>
        <taxon>Pucciniomycotina</taxon>
        <taxon>Pucciniomycetes</taxon>
        <taxon>Pucciniales</taxon>
        <taxon>Coleosporiaceae</taxon>
        <taxon>Cronartium</taxon>
    </lineage>
</organism>
<gene>
    <name evidence="2" type="ORF">CROQUDRAFT_735773</name>
</gene>
<keyword evidence="3" id="KW-1185">Reference proteome</keyword>
<dbReference type="Proteomes" id="UP000886653">
    <property type="component" value="Unassembled WGS sequence"/>
</dbReference>
<reference evidence="2" key="1">
    <citation type="submission" date="2013-11" db="EMBL/GenBank/DDBJ databases">
        <title>Genome sequence of the fusiform rust pathogen reveals effectors for host alternation and coevolution with pine.</title>
        <authorList>
            <consortium name="DOE Joint Genome Institute"/>
            <person name="Smith K."/>
            <person name="Pendleton A."/>
            <person name="Kubisiak T."/>
            <person name="Anderson C."/>
            <person name="Salamov A."/>
            <person name="Aerts A."/>
            <person name="Riley R."/>
            <person name="Clum A."/>
            <person name="Lindquist E."/>
            <person name="Ence D."/>
            <person name="Campbell M."/>
            <person name="Kronenberg Z."/>
            <person name="Feau N."/>
            <person name="Dhillon B."/>
            <person name="Hamelin R."/>
            <person name="Burleigh J."/>
            <person name="Smith J."/>
            <person name="Yandell M."/>
            <person name="Nelson C."/>
            <person name="Grigoriev I."/>
            <person name="Davis J."/>
        </authorList>
    </citation>
    <scope>NUCLEOTIDE SEQUENCE</scope>
    <source>
        <strain evidence="2">G11</strain>
    </source>
</reference>
<evidence type="ECO:0000313" key="2">
    <source>
        <dbReference type="EMBL" id="KAG0147623.1"/>
    </source>
</evidence>
<evidence type="ECO:0000313" key="3">
    <source>
        <dbReference type="Proteomes" id="UP000886653"/>
    </source>
</evidence>
<name>A0A9P6TEC9_9BASI</name>
<evidence type="ECO:0000256" key="1">
    <source>
        <dbReference type="SAM" id="Phobius"/>
    </source>
</evidence>
<keyword evidence="1" id="KW-0472">Membrane</keyword>
<protein>
    <submittedName>
        <fullName evidence="2">Uncharacterized protein</fullName>
    </submittedName>
</protein>
<comment type="caution">
    <text evidence="2">The sequence shown here is derived from an EMBL/GenBank/DDBJ whole genome shotgun (WGS) entry which is preliminary data.</text>
</comment>
<proteinExistence type="predicted"/>
<accession>A0A9P6TEC9</accession>
<dbReference type="EMBL" id="MU167246">
    <property type="protein sequence ID" value="KAG0147623.1"/>
    <property type="molecule type" value="Genomic_DNA"/>
</dbReference>